<sequence length="284" mass="31392">MMAVDTETKSLVSTEWLEAHLGQPDLRIVDATYYLPMQNKSARTEYDQRHIPGAVFFDVDEISDTSTDLPHMLPPADKFGSRMKKLGIGDGSRIVVYDGNGGIAAARVWWTFRIFGHRDVAVLDGGLMKWMAEDRPLEDLPPAPRERHFTPRLDNTMVRSKQQLLDNLKSKREQVLDARAAGRFNATEPELWPGRRAGHIPGSLNLPYTQLLRPDGTFLPVDQLRAKFAAAGIDPKQPVVTSCGSGITAAVLALGLDLIGHRDVAVYDGSWAEWGLPGDTPVEP</sequence>
<accession>A0ABU0YV49</accession>
<evidence type="ECO:0000256" key="1">
    <source>
        <dbReference type="ARBA" id="ARBA00022679"/>
    </source>
</evidence>
<gene>
    <name evidence="5" type="primary">sseA</name>
    <name evidence="5" type="ORF">Q8A70_28175</name>
</gene>
<evidence type="ECO:0000256" key="2">
    <source>
        <dbReference type="ARBA" id="ARBA00022737"/>
    </source>
</evidence>
<dbReference type="InterPro" id="IPR001307">
    <property type="entry name" value="Thiosulphate_STrfase_CS"/>
</dbReference>
<dbReference type="PANTHER" id="PTHR11364">
    <property type="entry name" value="THIOSULFATE SULFERTANSFERASE"/>
    <property type="match status" value="1"/>
</dbReference>
<dbReference type="PROSITE" id="PS00683">
    <property type="entry name" value="RHODANESE_2"/>
    <property type="match status" value="1"/>
</dbReference>
<keyword evidence="2" id="KW-0677">Repeat</keyword>
<dbReference type="PANTHER" id="PTHR11364:SF27">
    <property type="entry name" value="SULFURTRANSFERASE"/>
    <property type="match status" value="1"/>
</dbReference>
<keyword evidence="6" id="KW-1185">Reference proteome</keyword>
<keyword evidence="1 3" id="KW-0808">Transferase</keyword>
<dbReference type="Pfam" id="PF00581">
    <property type="entry name" value="Rhodanese"/>
    <property type="match status" value="2"/>
</dbReference>
<dbReference type="SMART" id="SM00450">
    <property type="entry name" value="RHOD"/>
    <property type="match status" value="2"/>
</dbReference>
<comment type="caution">
    <text evidence="5">The sequence shown here is derived from an EMBL/GenBank/DDBJ whole genome shotgun (WGS) entry which is preliminary data.</text>
</comment>
<dbReference type="Gene3D" id="3.40.250.10">
    <property type="entry name" value="Rhodanese-like domain"/>
    <property type="match status" value="2"/>
</dbReference>
<dbReference type="CDD" id="cd01448">
    <property type="entry name" value="TST_Repeat_1"/>
    <property type="match status" value="1"/>
</dbReference>
<evidence type="ECO:0000259" key="4">
    <source>
        <dbReference type="PROSITE" id="PS50206"/>
    </source>
</evidence>
<feature type="domain" description="Rhodanese" evidence="4">
    <location>
        <begin position="169"/>
        <end position="283"/>
    </location>
</feature>
<dbReference type="EMBL" id="JAUYVI010000014">
    <property type="protein sequence ID" value="MDQ7251597.1"/>
    <property type="molecule type" value="Genomic_DNA"/>
</dbReference>
<dbReference type="PROSITE" id="PS00380">
    <property type="entry name" value="RHODANESE_1"/>
    <property type="match status" value="1"/>
</dbReference>
<evidence type="ECO:0000256" key="3">
    <source>
        <dbReference type="RuleBase" id="RU000507"/>
    </source>
</evidence>
<name>A0ABU0YV49_9PROT</name>
<protein>
    <recommendedName>
        <fullName evidence="3">Sulfurtransferase</fullName>
    </recommendedName>
</protein>
<organism evidence="5 6">
    <name type="scientific">Dongia sedimenti</name>
    <dbReference type="NCBI Taxonomy" id="3064282"/>
    <lineage>
        <taxon>Bacteria</taxon>
        <taxon>Pseudomonadati</taxon>
        <taxon>Pseudomonadota</taxon>
        <taxon>Alphaproteobacteria</taxon>
        <taxon>Rhodospirillales</taxon>
        <taxon>Dongiaceae</taxon>
        <taxon>Dongia</taxon>
    </lineage>
</organism>
<reference evidence="6" key="1">
    <citation type="submission" date="2023-08" db="EMBL/GenBank/DDBJ databases">
        <title>Rhodospirillaceae gen. nov., a novel taxon isolated from the Yangtze River Yuezi River estuary sludge.</title>
        <authorList>
            <person name="Ruan L."/>
        </authorList>
    </citation>
    <scope>NUCLEOTIDE SEQUENCE [LARGE SCALE GENOMIC DNA]</scope>
    <source>
        <strain evidence="6">R-7</strain>
    </source>
</reference>
<dbReference type="InterPro" id="IPR045078">
    <property type="entry name" value="TST/MPST-like"/>
</dbReference>
<dbReference type="RefSeq" id="WP_379962113.1">
    <property type="nucleotide sequence ID" value="NZ_JAUYVI010000014.1"/>
</dbReference>
<dbReference type="Proteomes" id="UP001230156">
    <property type="component" value="Unassembled WGS sequence"/>
</dbReference>
<dbReference type="GO" id="GO:0016784">
    <property type="term" value="F:3-mercaptopyruvate sulfurtransferase activity"/>
    <property type="evidence" value="ECO:0007669"/>
    <property type="project" value="UniProtKB-EC"/>
</dbReference>
<dbReference type="NCBIfam" id="NF008557">
    <property type="entry name" value="PRK11493.1"/>
    <property type="match status" value="1"/>
</dbReference>
<evidence type="ECO:0000313" key="6">
    <source>
        <dbReference type="Proteomes" id="UP001230156"/>
    </source>
</evidence>
<dbReference type="SUPFAM" id="SSF52821">
    <property type="entry name" value="Rhodanese/Cell cycle control phosphatase"/>
    <property type="match status" value="2"/>
</dbReference>
<feature type="domain" description="Rhodanese" evidence="4">
    <location>
        <begin position="22"/>
        <end position="139"/>
    </location>
</feature>
<dbReference type="CDD" id="cd01449">
    <property type="entry name" value="TST_Repeat_2"/>
    <property type="match status" value="1"/>
</dbReference>
<dbReference type="InterPro" id="IPR036873">
    <property type="entry name" value="Rhodanese-like_dom_sf"/>
</dbReference>
<dbReference type="PROSITE" id="PS50206">
    <property type="entry name" value="RHODANESE_3"/>
    <property type="match status" value="2"/>
</dbReference>
<dbReference type="InterPro" id="IPR001763">
    <property type="entry name" value="Rhodanese-like_dom"/>
</dbReference>
<proteinExistence type="predicted"/>
<evidence type="ECO:0000313" key="5">
    <source>
        <dbReference type="EMBL" id="MDQ7251597.1"/>
    </source>
</evidence>